<dbReference type="InterPro" id="IPR050740">
    <property type="entry name" value="Aldehyde_DH_Superfamily"/>
</dbReference>
<dbReference type="FunFam" id="3.40.309.10:FF:000009">
    <property type="entry name" value="Aldehyde dehydrogenase A"/>
    <property type="match status" value="1"/>
</dbReference>
<proteinExistence type="inferred from homology"/>
<dbReference type="Pfam" id="PF00171">
    <property type="entry name" value="Aldedh"/>
    <property type="match status" value="1"/>
</dbReference>
<dbReference type="InterPro" id="IPR016163">
    <property type="entry name" value="Ald_DH_C"/>
</dbReference>
<accession>A0A5C4U6K9</accession>
<dbReference type="PROSITE" id="PS00687">
    <property type="entry name" value="ALDEHYDE_DEHYDR_GLU"/>
    <property type="match status" value="1"/>
</dbReference>
<keyword evidence="7" id="KW-1185">Reference proteome</keyword>
<protein>
    <submittedName>
        <fullName evidence="6">NAD-dependent succinate-semialdehyde dehydrogenase</fullName>
    </submittedName>
</protein>
<organism evidence="6 7">
    <name type="scientific">Corynebacterium tapiri</name>
    <dbReference type="NCBI Taxonomy" id="1448266"/>
    <lineage>
        <taxon>Bacteria</taxon>
        <taxon>Bacillati</taxon>
        <taxon>Actinomycetota</taxon>
        <taxon>Actinomycetes</taxon>
        <taxon>Mycobacteriales</taxon>
        <taxon>Corynebacteriaceae</taxon>
        <taxon>Corynebacterium</taxon>
    </lineage>
</organism>
<evidence type="ECO:0000256" key="3">
    <source>
        <dbReference type="PROSITE-ProRule" id="PRU10007"/>
    </source>
</evidence>
<dbReference type="PANTHER" id="PTHR43353:SF5">
    <property type="entry name" value="SUCCINATE-SEMIALDEHYDE DEHYDROGENASE, MITOCHONDRIAL"/>
    <property type="match status" value="1"/>
</dbReference>
<dbReference type="Proteomes" id="UP000312032">
    <property type="component" value="Unassembled WGS sequence"/>
</dbReference>
<evidence type="ECO:0000313" key="6">
    <source>
        <dbReference type="EMBL" id="TNM00409.1"/>
    </source>
</evidence>
<dbReference type="Gene3D" id="3.40.309.10">
    <property type="entry name" value="Aldehyde Dehydrogenase, Chain A, domain 2"/>
    <property type="match status" value="1"/>
</dbReference>
<dbReference type="CDD" id="cd07103">
    <property type="entry name" value="ALDH_F5_SSADH_GabD"/>
    <property type="match status" value="1"/>
</dbReference>
<evidence type="ECO:0000256" key="1">
    <source>
        <dbReference type="ARBA" id="ARBA00009986"/>
    </source>
</evidence>
<comment type="similarity">
    <text evidence="1 4">Belongs to the aldehyde dehydrogenase family.</text>
</comment>
<dbReference type="InterPro" id="IPR029510">
    <property type="entry name" value="Ald_DH_CS_GLU"/>
</dbReference>
<evidence type="ECO:0000256" key="2">
    <source>
        <dbReference type="ARBA" id="ARBA00023002"/>
    </source>
</evidence>
<dbReference type="InterPro" id="IPR016162">
    <property type="entry name" value="Ald_DH_N"/>
</dbReference>
<dbReference type="OrthoDB" id="6882680at2"/>
<feature type="active site" evidence="3">
    <location>
        <position position="258"/>
    </location>
</feature>
<dbReference type="RefSeq" id="WP_139464408.1">
    <property type="nucleotide sequence ID" value="NZ_VDHJ01000001.1"/>
</dbReference>
<dbReference type="Gene3D" id="3.40.605.10">
    <property type="entry name" value="Aldehyde Dehydrogenase, Chain A, domain 1"/>
    <property type="match status" value="1"/>
</dbReference>
<dbReference type="SUPFAM" id="SSF53720">
    <property type="entry name" value="ALDH-like"/>
    <property type="match status" value="1"/>
</dbReference>
<dbReference type="FunFam" id="3.40.605.10:FF:000026">
    <property type="entry name" value="Aldehyde dehydrogenase, putative"/>
    <property type="match status" value="1"/>
</dbReference>
<name>A0A5C4U6K9_9CORY</name>
<dbReference type="GO" id="GO:0004777">
    <property type="term" value="F:succinate-semialdehyde dehydrogenase (NAD+) activity"/>
    <property type="evidence" value="ECO:0007669"/>
    <property type="project" value="TreeGrafter"/>
</dbReference>
<dbReference type="GO" id="GO:0009450">
    <property type="term" value="P:gamma-aminobutyric acid catabolic process"/>
    <property type="evidence" value="ECO:0007669"/>
    <property type="project" value="TreeGrafter"/>
</dbReference>
<evidence type="ECO:0000259" key="5">
    <source>
        <dbReference type="Pfam" id="PF00171"/>
    </source>
</evidence>
<dbReference type="PANTHER" id="PTHR43353">
    <property type="entry name" value="SUCCINATE-SEMIALDEHYDE DEHYDROGENASE, MITOCHONDRIAL"/>
    <property type="match status" value="1"/>
</dbReference>
<comment type="caution">
    <text evidence="6">The sequence shown here is derived from an EMBL/GenBank/DDBJ whole genome shotgun (WGS) entry which is preliminary data.</text>
</comment>
<gene>
    <name evidence="6" type="ORF">FHE74_00190</name>
</gene>
<feature type="domain" description="Aldehyde dehydrogenase" evidence="5">
    <location>
        <begin position="22"/>
        <end position="484"/>
    </location>
</feature>
<evidence type="ECO:0000256" key="4">
    <source>
        <dbReference type="RuleBase" id="RU003345"/>
    </source>
</evidence>
<dbReference type="InterPro" id="IPR016161">
    <property type="entry name" value="Ald_DH/histidinol_DH"/>
</dbReference>
<dbReference type="FunFam" id="3.40.605.10:FF:000007">
    <property type="entry name" value="NAD/NADP-dependent betaine aldehyde dehydrogenase"/>
    <property type="match status" value="1"/>
</dbReference>
<dbReference type="InterPro" id="IPR015590">
    <property type="entry name" value="Aldehyde_DH_dom"/>
</dbReference>
<keyword evidence="2 4" id="KW-0560">Oxidoreductase</keyword>
<dbReference type="AlphaFoldDB" id="A0A5C4U6K9"/>
<reference evidence="6 7" key="1">
    <citation type="submission" date="2019-06" db="EMBL/GenBank/DDBJ databases">
        <authorList>
            <person name="Li J."/>
        </authorList>
    </citation>
    <scope>NUCLEOTIDE SEQUENCE [LARGE SCALE GENOMIC DNA]</scope>
    <source>
        <strain evidence="6 7">LMG 28165</strain>
    </source>
</reference>
<evidence type="ECO:0000313" key="7">
    <source>
        <dbReference type="Proteomes" id="UP000312032"/>
    </source>
</evidence>
<dbReference type="EMBL" id="VDHJ01000001">
    <property type="protein sequence ID" value="TNM00409.1"/>
    <property type="molecule type" value="Genomic_DNA"/>
</dbReference>
<sequence length="488" mass="51749">MTNDLQELLASVPTGLFINGEFVDAESGSTFEVINPSTGTALAQVAAASASDAQRGFDAVCQAQAEWAATPARERSEILHRTYEYLLEHEDELTLLQSAELGRALADSRAEVAYGAEFFRWFAEEAVRIRGDYRHAPGGDARLVTVRQPVGPCLAITPWNFPLAMGARKIAPALAAGCTIAIKPASKTPLTMLFLAQALREAGLPKGLLSVLPTADSANVSALLEDPRLRKFTFTGSTQVGQELAAQASKRSINTSLELGGNAPYVVFEDADIDAAAKAVAVAKMRGAGQVCIAANRFLVQESIKDEFVERVVKVIQEFTLGPGTAESSDYGPLSGKDQVDKVTELVDDALDHGAQRLLGDSLPEGLDNGGYYYPATVLTNVGEGARIHSEEIFGPVVVVDTFSDEGEALAKANDTQFGLAAYVFTQDMDRALRVAEGIEAGMVAVNKGGLSNAAAPFGGVKESGLGREGGFEGIDEYLETKFIALPL</sequence>